<reference evidence="5 6" key="1">
    <citation type="submission" date="2019-10" db="EMBL/GenBank/DDBJ databases">
        <title>Genomic analysis of Raineyella sp. CBA3103.</title>
        <authorList>
            <person name="Roh S.W."/>
        </authorList>
    </citation>
    <scope>NUCLEOTIDE SEQUENCE [LARGE SCALE GENOMIC DNA]</scope>
    <source>
        <strain evidence="5 6">CBA3103</strain>
    </source>
</reference>
<feature type="domain" description="HTH luxR-type" evidence="4">
    <location>
        <begin position="290"/>
        <end position="347"/>
    </location>
</feature>
<keyword evidence="1" id="KW-0805">Transcription regulation</keyword>
<dbReference type="AlphaFoldDB" id="A0A5Q2F9U5"/>
<accession>A0A5Q2F9U5</accession>
<dbReference type="InterPro" id="IPR000792">
    <property type="entry name" value="Tscrpt_reg_LuxR_C"/>
</dbReference>
<keyword evidence="2" id="KW-0238">DNA-binding</keyword>
<evidence type="ECO:0000256" key="1">
    <source>
        <dbReference type="ARBA" id="ARBA00023015"/>
    </source>
</evidence>
<proteinExistence type="predicted"/>
<name>A0A5Q2F9U5_9ACTN</name>
<protein>
    <submittedName>
        <fullName evidence="5">LuxR family transcriptional regulator</fullName>
    </submittedName>
</protein>
<dbReference type="PANTHER" id="PTHR44688:SF16">
    <property type="entry name" value="DNA-BINDING TRANSCRIPTIONAL ACTIVATOR DEVR_DOSR"/>
    <property type="match status" value="1"/>
</dbReference>
<keyword evidence="6" id="KW-1185">Reference proteome</keyword>
<gene>
    <name evidence="5" type="ORF">Rai3103_07020</name>
</gene>
<dbReference type="PANTHER" id="PTHR44688">
    <property type="entry name" value="DNA-BINDING TRANSCRIPTIONAL ACTIVATOR DEVR_DOSR"/>
    <property type="match status" value="1"/>
</dbReference>
<dbReference type="KEGG" id="rain:Rai3103_07020"/>
<dbReference type="EMBL" id="CP045725">
    <property type="protein sequence ID" value="QGF23458.1"/>
    <property type="molecule type" value="Genomic_DNA"/>
</dbReference>
<dbReference type="Proteomes" id="UP000386847">
    <property type="component" value="Chromosome"/>
</dbReference>
<dbReference type="RefSeq" id="WP_153571989.1">
    <property type="nucleotide sequence ID" value="NZ_CP045725.1"/>
</dbReference>
<sequence>MSIRGSAGRSTLAHRIERLCAVEPDLRALRRAVLEAIRPTIGFDWYVWVLTDPLTSVGVDPIARVPGLDRLPALIGAKYTSGVNRWTTLADVAPLPGAPVGADPWLAVLAAHDVRDVLSVVLRDRYGYWAFLDLWRRGRPYVEEEIATVASLVPPLTEATRRGCASTFGPAPGADQATPLPGSPPPGPAVVLLDDELRVEGWTAGADAWLARLLPPRPGRSPIPAAAFNVAAQLRARELGIDGHEAMARVHLTRGGWIRLQASRVEPSGQITVTIEPATPADRIDLFSRAYGLTDREREVLEAVVGGADCRKVAERLFISPLTLQDHLKALFAKSGAHSRGDLVGRVLGVGGGAP</sequence>
<dbReference type="SMART" id="SM00421">
    <property type="entry name" value="HTH_LUXR"/>
    <property type="match status" value="1"/>
</dbReference>
<dbReference type="Pfam" id="PF00196">
    <property type="entry name" value="GerE"/>
    <property type="match status" value="1"/>
</dbReference>
<evidence type="ECO:0000256" key="3">
    <source>
        <dbReference type="ARBA" id="ARBA00023163"/>
    </source>
</evidence>
<dbReference type="Gene3D" id="1.10.10.10">
    <property type="entry name" value="Winged helix-like DNA-binding domain superfamily/Winged helix DNA-binding domain"/>
    <property type="match status" value="1"/>
</dbReference>
<evidence type="ECO:0000313" key="6">
    <source>
        <dbReference type="Proteomes" id="UP000386847"/>
    </source>
</evidence>
<evidence type="ECO:0000259" key="4">
    <source>
        <dbReference type="SMART" id="SM00421"/>
    </source>
</evidence>
<organism evidence="5 6">
    <name type="scientific">Raineyella fluvialis</name>
    <dbReference type="NCBI Taxonomy" id="2662261"/>
    <lineage>
        <taxon>Bacteria</taxon>
        <taxon>Bacillati</taxon>
        <taxon>Actinomycetota</taxon>
        <taxon>Actinomycetes</taxon>
        <taxon>Propionibacteriales</taxon>
        <taxon>Propionibacteriaceae</taxon>
        <taxon>Raineyella</taxon>
    </lineage>
</organism>
<dbReference type="SUPFAM" id="SSF46894">
    <property type="entry name" value="C-terminal effector domain of the bipartite response regulators"/>
    <property type="match status" value="1"/>
</dbReference>
<dbReference type="CDD" id="cd06170">
    <property type="entry name" value="LuxR_C_like"/>
    <property type="match status" value="1"/>
</dbReference>
<evidence type="ECO:0000256" key="2">
    <source>
        <dbReference type="ARBA" id="ARBA00023125"/>
    </source>
</evidence>
<dbReference type="PRINTS" id="PR00038">
    <property type="entry name" value="HTHLUXR"/>
</dbReference>
<keyword evidence="3" id="KW-0804">Transcription</keyword>
<dbReference type="GO" id="GO:0006355">
    <property type="term" value="P:regulation of DNA-templated transcription"/>
    <property type="evidence" value="ECO:0007669"/>
    <property type="project" value="InterPro"/>
</dbReference>
<dbReference type="InterPro" id="IPR016032">
    <property type="entry name" value="Sig_transdc_resp-reg_C-effctor"/>
</dbReference>
<evidence type="ECO:0000313" key="5">
    <source>
        <dbReference type="EMBL" id="QGF23458.1"/>
    </source>
</evidence>
<dbReference type="InterPro" id="IPR036388">
    <property type="entry name" value="WH-like_DNA-bd_sf"/>
</dbReference>
<dbReference type="GO" id="GO:0003677">
    <property type="term" value="F:DNA binding"/>
    <property type="evidence" value="ECO:0007669"/>
    <property type="project" value="UniProtKB-KW"/>
</dbReference>